<dbReference type="CDD" id="cd06170">
    <property type="entry name" value="LuxR_C_like"/>
    <property type="match status" value="1"/>
</dbReference>
<feature type="modified residue" description="4-aspartylphosphate" evidence="5">
    <location>
        <position position="55"/>
    </location>
</feature>
<sequence>MSIRVLIADDHPIMRSGLEALFGTEPTISVVAAVGTPDEAVAAAERLRPDVVLMDLQFAGEFRGADATRRIRALPNPPSVLIFTNYDSDSDIITAIEGGAAGYLLKDTPPNDLIAAVTAAAAGQSALAPAVATRLLSRVRNASPALSARELEVLALVAEGSSNTDIAAHLHVSETTVKSHLAHIYPKLGVSSRTAAVAAARRSGLLRRQ</sequence>
<evidence type="ECO:0000256" key="5">
    <source>
        <dbReference type="PROSITE-ProRule" id="PRU00169"/>
    </source>
</evidence>
<evidence type="ECO:0000256" key="2">
    <source>
        <dbReference type="ARBA" id="ARBA00023015"/>
    </source>
</evidence>
<dbReference type="SUPFAM" id="SSF52172">
    <property type="entry name" value="CheY-like"/>
    <property type="match status" value="1"/>
</dbReference>
<dbReference type="SMART" id="SM00421">
    <property type="entry name" value="HTH_LUXR"/>
    <property type="match status" value="1"/>
</dbReference>
<organism evidence="8 9">
    <name type="scientific">Cryobacterium mannosilyticum</name>
    <dbReference type="NCBI Taxonomy" id="1259190"/>
    <lineage>
        <taxon>Bacteria</taxon>
        <taxon>Bacillati</taxon>
        <taxon>Actinomycetota</taxon>
        <taxon>Actinomycetes</taxon>
        <taxon>Micrococcales</taxon>
        <taxon>Microbacteriaceae</taxon>
        <taxon>Cryobacterium</taxon>
    </lineage>
</organism>
<evidence type="ECO:0000313" key="9">
    <source>
        <dbReference type="Proteomes" id="UP000297643"/>
    </source>
</evidence>
<keyword evidence="1 5" id="KW-0597">Phosphoprotein</keyword>
<evidence type="ECO:0000256" key="1">
    <source>
        <dbReference type="ARBA" id="ARBA00022553"/>
    </source>
</evidence>
<dbReference type="PRINTS" id="PR00038">
    <property type="entry name" value="HTHLUXR"/>
</dbReference>
<dbReference type="CDD" id="cd17535">
    <property type="entry name" value="REC_NarL-like"/>
    <property type="match status" value="1"/>
</dbReference>
<dbReference type="SUPFAM" id="SSF46894">
    <property type="entry name" value="C-terminal effector domain of the bipartite response regulators"/>
    <property type="match status" value="1"/>
</dbReference>
<dbReference type="GO" id="GO:0000160">
    <property type="term" value="P:phosphorelay signal transduction system"/>
    <property type="evidence" value="ECO:0007669"/>
    <property type="project" value="InterPro"/>
</dbReference>
<accession>A0A4R8W3K2</accession>
<feature type="domain" description="HTH luxR-type" evidence="6">
    <location>
        <begin position="139"/>
        <end position="204"/>
    </location>
</feature>
<keyword evidence="9" id="KW-1185">Reference proteome</keyword>
<dbReference type="Pfam" id="PF00072">
    <property type="entry name" value="Response_reg"/>
    <property type="match status" value="1"/>
</dbReference>
<dbReference type="PROSITE" id="PS50043">
    <property type="entry name" value="HTH_LUXR_2"/>
    <property type="match status" value="1"/>
</dbReference>
<reference evidence="8 9" key="1">
    <citation type="submission" date="2019-03" db="EMBL/GenBank/DDBJ databases">
        <title>Genomics of glacier-inhabiting Cryobacterium strains.</title>
        <authorList>
            <person name="Liu Q."/>
            <person name="Xin Y.-H."/>
        </authorList>
    </citation>
    <scope>NUCLEOTIDE SEQUENCE [LARGE SCALE GENOMIC DNA]</scope>
    <source>
        <strain evidence="8 9">RHLT2-21</strain>
    </source>
</reference>
<protein>
    <submittedName>
        <fullName evidence="8">Response regulator transcription factor</fullName>
    </submittedName>
</protein>
<evidence type="ECO:0000313" key="8">
    <source>
        <dbReference type="EMBL" id="TFB99993.1"/>
    </source>
</evidence>
<keyword evidence="2" id="KW-0805">Transcription regulation</keyword>
<proteinExistence type="predicted"/>
<feature type="domain" description="Response regulatory" evidence="7">
    <location>
        <begin position="4"/>
        <end position="121"/>
    </location>
</feature>
<dbReference type="Gene3D" id="3.40.50.2300">
    <property type="match status" value="1"/>
</dbReference>
<dbReference type="InterPro" id="IPR058245">
    <property type="entry name" value="NreC/VraR/RcsB-like_REC"/>
</dbReference>
<dbReference type="Proteomes" id="UP000297643">
    <property type="component" value="Unassembled WGS sequence"/>
</dbReference>
<dbReference type="InterPro" id="IPR000792">
    <property type="entry name" value="Tscrpt_reg_LuxR_C"/>
</dbReference>
<keyword evidence="4" id="KW-0804">Transcription</keyword>
<dbReference type="PROSITE" id="PS50110">
    <property type="entry name" value="RESPONSE_REGULATORY"/>
    <property type="match status" value="1"/>
</dbReference>
<dbReference type="SMART" id="SM00448">
    <property type="entry name" value="REC"/>
    <property type="match status" value="1"/>
</dbReference>
<dbReference type="RefSeq" id="WP_134510875.1">
    <property type="nucleotide sequence ID" value="NZ_SOFM01000049.1"/>
</dbReference>
<keyword evidence="3" id="KW-0238">DNA-binding</keyword>
<dbReference type="AlphaFoldDB" id="A0A4R8W3K2"/>
<dbReference type="PANTHER" id="PTHR43214:SF24">
    <property type="entry name" value="TRANSCRIPTIONAL REGULATORY PROTEIN NARL-RELATED"/>
    <property type="match status" value="1"/>
</dbReference>
<dbReference type="GO" id="GO:0006355">
    <property type="term" value="P:regulation of DNA-templated transcription"/>
    <property type="evidence" value="ECO:0007669"/>
    <property type="project" value="InterPro"/>
</dbReference>
<dbReference type="PANTHER" id="PTHR43214">
    <property type="entry name" value="TWO-COMPONENT RESPONSE REGULATOR"/>
    <property type="match status" value="1"/>
</dbReference>
<name>A0A4R8W3K2_9MICO</name>
<dbReference type="InterPro" id="IPR011006">
    <property type="entry name" value="CheY-like_superfamily"/>
</dbReference>
<dbReference type="InterPro" id="IPR001789">
    <property type="entry name" value="Sig_transdc_resp-reg_receiver"/>
</dbReference>
<comment type="caution">
    <text evidence="8">The sequence shown here is derived from an EMBL/GenBank/DDBJ whole genome shotgun (WGS) entry which is preliminary data.</text>
</comment>
<dbReference type="InterPro" id="IPR039420">
    <property type="entry name" value="WalR-like"/>
</dbReference>
<evidence type="ECO:0000259" key="6">
    <source>
        <dbReference type="PROSITE" id="PS50043"/>
    </source>
</evidence>
<dbReference type="PROSITE" id="PS00622">
    <property type="entry name" value="HTH_LUXR_1"/>
    <property type="match status" value="1"/>
</dbReference>
<gene>
    <name evidence="8" type="ORF">E3O32_16295</name>
</gene>
<dbReference type="GO" id="GO:0003677">
    <property type="term" value="F:DNA binding"/>
    <property type="evidence" value="ECO:0007669"/>
    <property type="project" value="UniProtKB-KW"/>
</dbReference>
<evidence type="ECO:0000256" key="3">
    <source>
        <dbReference type="ARBA" id="ARBA00023125"/>
    </source>
</evidence>
<evidence type="ECO:0000259" key="7">
    <source>
        <dbReference type="PROSITE" id="PS50110"/>
    </source>
</evidence>
<evidence type="ECO:0000256" key="4">
    <source>
        <dbReference type="ARBA" id="ARBA00023163"/>
    </source>
</evidence>
<dbReference type="InterPro" id="IPR016032">
    <property type="entry name" value="Sig_transdc_resp-reg_C-effctor"/>
</dbReference>
<dbReference type="Pfam" id="PF00196">
    <property type="entry name" value="GerE"/>
    <property type="match status" value="1"/>
</dbReference>
<dbReference type="EMBL" id="SOFM01000049">
    <property type="protein sequence ID" value="TFB99993.1"/>
    <property type="molecule type" value="Genomic_DNA"/>
</dbReference>